<dbReference type="Gene3D" id="1.20.120.1240">
    <property type="entry name" value="Dynamin, middle domain"/>
    <property type="match status" value="1"/>
</dbReference>
<sequence length="778" mass="88089">MTSTDLSESKYAERSRQLMQIARNLRDIGAHADFDIPRIAVIGGQSAGKSSLVEAVSGPGQWECMIFLRFEYDASGAAVSPVDKVPFGSALTSVDDVELALRRAQAAILNYPKPSDPFLMKTRDELEYYRKPEAFKNGTLKFSKNVVVVDIFDPDCGNLSFVDLPGLIQNDEQEVVRLVEDLVMSTIQGKGNRFCLILVTIPMSDDMENQRAMRLALDADKDRSRTIGVLTKPDTLTSGAIGARKKWKDLITGGDTPDAYALKHGYYCVKLPDDAERACNPSRPERNGIENTFFSNTIPWSIVPDRKQFGVANLVTDLSKLLTAILDQELPQLRKKAQEKLEETLAALRQLPAPLLADISSEVLERLTNFCQEFYGTIHGTINATMPELQSSGHTKCCGKSFIHRNRAIYEEFKRQIRSTAPDFRPFDDHKEYNSPQFTDSEQFHSKEGVGNGPRDLTYVRRVIKESKTWELPNNVPFDAKHALIDEFTREWDVPTIRCFEKAFQNLTACLNHILHRHFDRFQKLNSHMSDLVKDIVDGHKQIANSFILAALKQEKHPLYTQNEYYFRTLRLHWLAEYTEARLKQNKYVKLRAVTASEFSDDDHLPIQLAPSSPGLYAVPMVAPSPMDCPRIRAYSSPKPVPVRYVPDATPMDRALEALRELGYKNVTRADLPRLLTAPDEFNEELIVMADVRAYFFVAYKRIVDNVPLAIEHALNQGLAESMKKTLLQKLNLGGADAAKRLKELMEEDPDIALKREALKNEIERLQKIEAEIRLLLA</sequence>
<protein>
    <recommendedName>
        <fullName evidence="3">GED domain-containing protein</fullName>
    </recommendedName>
</protein>
<name>A0A9Q5HXH2_SANBA</name>
<evidence type="ECO:0000313" key="4">
    <source>
        <dbReference type="EMBL" id="OCB87674.1"/>
    </source>
</evidence>
<dbReference type="GO" id="GO:0005525">
    <property type="term" value="F:GTP binding"/>
    <property type="evidence" value="ECO:0007669"/>
    <property type="project" value="InterPro"/>
</dbReference>
<dbReference type="InterPro" id="IPR027417">
    <property type="entry name" value="P-loop_NTPase"/>
</dbReference>
<dbReference type="Pfam" id="PF00350">
    <property type="entry name" value="Dynamin_N"/>
    <property type="match status" value="1"/>
</dbReference>
<dbReference type="PANTHER" id="PTHR11566">
    <property type="entry name" value="DYNAMIN"/>
    <property type="match status" value="1"/>
</dbReference>
<dbReference type="GO" id="GO:0005874">
    <property type="term" value="C:microtubule"/>
    <property type="evidence" value="ECO:0007669"/>
    <property type="project" value="TreeGrafter"/>
</dbReference>
<dbReference type="InterPro" id="IPR003130">
    <property type="entry name" value="GED"/>
</dbReference>
<dbReference type="GO" id="GO:0016020">
    <property type="term" value="C:membrane"/>
    <property type="evidence" value="ECO:0007669"/>
    <property type="project" value="TreeGrafter"/>
</dbReference>
<dbReference type="SUPFAM" id="SSF52540">
    <property type="entry name" value="P-loop containing nucleoside triphosphate hydrolases"/>
    <property type="match status" value="1"/>
</dbReference>
<dbReference type="GO" id="GO:0003924">
    <property type="term" value="F:GTPase activity"/>
    <property type="evidence" value="ECO:0007669"/>
    <property type="project" value="InterPro"/>
</dbReference>
<dbReference type="EMBL" id="LNZH02000189">
    <property type="protein sequence ID" value="OCB87674.1"/>
    <property type="molecule type" value="Genomic_DNA"/>
</dbReference>
<keyword evidence="1" id="KW-0547">Nucleotide-binding</keyword>
<evidence type="ECO:0000256" key="1">
    <source>
        <dbReference type="ARBA" id="ARBA00022741"/>
    </source>
</evidence>
<dbReference type="GO" id="GO:0005739">
    <property type="term" value="C:mitochondrion"/>
    <property type="evidence" value="ECO:0007669"/>
    <property type="project" value="TreeGrafter"/>
</dbReference>
<gene>
    <name evidence="4" type="ORF">A7U60_g5200</name>
</gene>
<dbReference type="PANTHER" id="PTHR11566:SF21">
    <property type="entry name" value="DYNAMIN RELATED PROTEIN 1, ISOFORM A"/>
    <property type="match status" value="1"/>
</dbReference>
<keyword evidence="5" id="KW-1185">Reference proteome</keyword>
<accession>A0A9Q5HXH2</accession>
<reference evidence="4" key="1">
    <citation type="submission" date="2016-06" db="EMBL/GenBank/DDBJ databases">
        <title>Draft Genome sequence of the fungus Inonotus baumii.</title>
        <authorList>
            <person name="Zhu H."/>
            <person name="Lin W."/>
        </authorList>
    </citation>
    <scope>NUCLEOTIDE SEQUENCE</scope>
    <source>
        <strain evidence="4">821</strain>
    </source>
</reference>
<dbReference type="SMART" id="SM00302">
    <property type="entry name" value="GED"/>
    <property type="match status" value="1"/>
</dbReference>
<dbReference type="Gene3D" id="3.40.50.300">
    <property type="entry name" value="P-loop containing nucleotide triphosphate hydrolases"/>
    <property type="match status" value="1"/>
</dbReference>
<dbReference type="Proteomes" id="UP000757232">
    <property type="component" value="Unassembled WGS sequence"/>
</dbReference>
<dbReference type="InterPro" id="IPR020850">
    <property type="entry name" value="GED_dom"/>
</dbReference>
<dbReference type="InterPro" id="IPR045063">
    <property type="entry name" value="Dynamin_N"/>
</dbReference>
<evidence type="ECO:0000313" key="5">
    <source>
        <dbReference type="Proteomes" id="UP000757232"/>
    </source>
</evidence>
<dbReference type="PRINTS" id="PR00195">
    <property type="entry name" value="DYNAMIN"/>
</dbReference>
<dbReference type="PROSITE" id="PS51388">
    <property type="entry name" value="GED"/>
    <property type="match status" value="1"/>
</dbReference>
<feature type="domain" description="GED" evidence="3">
    <location>
        <begin position="685"/>
        <end position="778"/>
    </location>
</feature>
<dbReference type="GO" id="GO:0008017">
    <property type="term" value="F:microtubule binding"/>
    <property type="evidence" value="ECO:0007669"/>
    <property type="project" value="TreeGrafter"/>
</dbReference>
<dbReference type="Pfam" id="PF01031">
    <property type="entry name" value="Dynamin_M"/>
    <property type="match status" value="1"/>
</dbReference>
<dbReference type="GO" id="GO:0006897">
    <property type="term" value="P:endocytosis"/>
    <property type="evidence" value="ECO:0007669"/>
    <property type="project" value="TreeGrafter"/>
</dbReference>
<dbReference type="GO" id="GO:0016559">
    <property type="term" value="P:peroxisome fission"/>
    <property type="evidence" value="ECO:0007669"/>
    <property type="project" value="TreeGrafter"/>
</dbReference>
<dbReference type="GO" id="GO:0048312">
    <property type="term" value="P:intracellular distribution of mitochondria"/>
    <property type="evidence" value="ECO:0007669"/>
    <property type="project" value="TreeGrafter"/>
</dbReference>
<proteinExistence type="predicted"/>
<dbReference type="AlphaFoldDB" id="A0A9Q5HXH2"/>
<dbReference type="SMART" id="SM00053">
    <property type="entry name" value="DYNc"/>
    <property type="match status" value="1"/>
</dbReference>
<comment type="caution">
    <text evidence="4">The sequence shown here is derived from an EMBL/GenBank/DDBJ whole genome shotgun (WGS) entry which is preliminary data.</text>
</comment>
<dbReference type="InterPro" id="IPR022812">
    <property type="entry name" value="Dynamin"/>
</dbReference>
<dbReference type="InterPro" id="IPR001401">
    <property type="entry name" value="Dynamin_GTPase"/>
</dbReference>
<keyword evidence="2" id="KW-0342">GTP-binding</keyword>
<organism evidence="4 5">
    <name type="scientific">Sanghuangporus baumii</name>
    <name type="common">Phellinus baumii</name>
    <dbReference type="NCBI Taxonomy" id="108892"/>
    <lineage>
        <taxon>Eukaryota</taxon>
        <taxon>Fungi</taxon>
        <taxon>Dikarya</taxon>
        <taxon>Basidiomycota</taxon>
        <taxon>Agaricomycotina</taxon>
        <taxon>Agaricomycetes</taxon>
        <taxon>Hymenochaetales</taxon>
        <taxon>Hymenochaetaceae</taxon>
        <taxon>Sanghuangporus</taxon>
    </lineage>
</organism>
<dbReference type="Pfam" id="PF02212">
    <property type="entry name" value="GED"/>
    <property type="match status" value="1"/>
</dbReference>
<dbReference type="GO" id="GO:0000266">
    <property type="term" value="P:mitochondrial fission"/>
    <property type="evidence" value="ECO:0007669"/>
    <property type="project" value="TreeGrafter"/>
</dbReference>
<evidence type="ECO:0000259" key="3">
    <source>
        <dbReference type="PROSITE" id="PS51388"/>
    </source>
</evidence>
<evidence type="ECO:0000256" key="2">
    <source>
        <dbReference type="ARBA" id="ARBA00023134"/>
    </source>
</evidence>
<dbReference type="InterPro" id="IPR000375">
    <property type="entry name" value="Dynamin_stalk"/>
</dbReference>
<dbReference type="OrthoDB" id="5061070at2759"/>